<accession>A0ABQ7KLP5</accession>
<dbReference type="Proteomes" id="UP000823674">
    <property type="component" value="Chromosome A10"/>
</dbReference>
<proteinExistence type="predicted"/>
<protein>
    <submittedName>
        <fullName evidence="1">Uncharacterized protein</fullName>
    </submittedName>
</protein>
<evidence type="ECO:0000313" key="2">
    <source>
        <dbReference type="Proteomes" id="UP000823674"/>
    </source>
</evidence>
<organism evidence="1 2">
    <name type="scientific">Brassica rapa subsp. trilocularis</name>
    <dbReference type="NCBI Taxonomy" id="1813537"/>
    <lineage>
        <taxon>Eukaryota</taxon>
        <taxon>Viridiplantae</taxon>
        <taxon>Streptophyta</taxon>
        <taxon>Embryophyta</taxon>
        <taxon>Tracheophyta</taxon>
        <taxon>Spermatophyta</taxon>
        <taxon>Magnoliopsida</taxon>
        <taxon>eudicotyledons</taxon>
        <taxon>Gunneridae</taxon>
        <taxon>Pentapetalae</taxon>
        <taxon>rosids</taxon>
        <taxon>malvids</taxon>
        <taxon>Brassicales</taxon>
        <taxon>Brassicaceae</taxon>
        <taxon>Brassiceae</taxon>
        <taxon>Brassica</taxon>
    </lineage>
</organism>
<gene>
    <name evidence="1" type="primary">A10g501470.1_BraROA</name>
    <name evidence="1" type="ORF">IGI04_039778</name>
</gene>
<keyword evidence="2" id="KW-1185">Reference proteome</keyword>
<name>A0ABQ7KLP5_BRACM</name>
<comment type="caution">
    <text evidence="1">The sequence shown here is derived from an EMBL/GenBank/DDBJ whole genome shotgun (WGS) entry which is preliminary data.</text>
</comment>
<sequence length="107" mass="12035">MAFEGFDENARTGVVLTFGKVQSLHSDRTLARARSLRSDRAGRSLGRYVATELCACLVAAYRSSLACPRSDFHTRACPRPIWIHVRCLRTIDIDSVVTDFDPNRVTY</sequence>
<reference evidence="1 2" key="1">
    <citation type="submission" date="2021-03" db="EMBL/GenBank/DDBJ databases">
        <authorList>
            <person name="King G.J."/>
            <person name="Bancroft I."/>
            <person name="Baten A."/>
            <person name="Bloomfield J."/>
            <person name="Borpatragohain P."/>
            <person name="He Z."/>
            <person name="Irish N."/>
            <person name="Irwin J."/>
            <person name="Liu K."/>
            <person name="Mauleon R.P."/>
            <person name="Moore J."/>
            <person name="Morris R."/>
            <person name="Ostergaard L."/>
            <person name="Wang B."/>
            <person name="Wells R."/>
        </authorList>
    </citation>
    <scope>NUCLEOTIDE SEQUENCE [LARGE SCALE GENOMIC DNA]</scope>
    <source>
        <strain evidence="1">R-o-18</strain>
        <tissue evidence="1">Leaf</tissue>
    </source>
</reference>
<evidence type="ECO:0000313" key="1">
    <source>
        <dbReference type="EMBL" id="KAG5375182.1"/>
    </source>
</evidence>
<dbReference type="EMBL" id="JADBGQ010000010">
    <property type="protein sequence ID" value="KAG5375182.1"/>
    <property type="molecule type" value="Genomic_DNA"/>
</dbReference>